<evidence type="ECO:0000256" key="7">
    <source>
        <dbReference type="ARBA" id="ARBA00022927"/>
    </source>
</evidence>
<keyword evidence="3 10" id="KW-0813">Transport</keyword>
<keyword evidence="8" id="KW-1133">Transmembrane helix</keyword>
<evidence type="ECO:0000256" key="4">
    <source>
        <dbReference type="ARBA" id="ARBA00022475"/>
    </source>
</evidence>
<protein>
    <recommendedName>
        <fullName evidence="10">Protein TonB</fullName>
    </recommendedName>
</protein>
<evidence type="ECO:0000313" key="14">
    <source>
        <dbReference type="Proteomes" id="UP001596303"/>
    </source>
</evidence>
<dbReference type="PANTHER" id="PTHR33446">
    <property type="entry name" value="PROTEIN TONB-RELATED"/>
    <property type="match status" value="1"/>
</dbReference>
<dbReference type="Proteomes" id="UP001596303">
    <property type="component" value="Unassembled WGS sequence"/>
</dbReference>
<evidence type="ECO:0000256" key="11">
    <source>
        <dbReference type="SAM" id="SignalP"/>
    </source>
</evidence>
<evidence type="ECO:0000256" key="2">
    <source>
        <dbReference type="ARBA" id="ARBA00006555"/>
    </source>
</evidence>
<evidence type="ECO:0000256" key="8">
    <source>
        <dbReference type="ARBA" id="ARBA00022989"/>
    </source>
</evidence>
<dbReference type="InterPro" id="IPR037682">
    <property type="entry name" value="TonB_C"/>
</dbReference>
<dbReference type="Pfam" id="PF03544">
    <property type="entry name" value="TonB_C"/>
    <property type="match status" value="1"/>
</dbReference>
<comment type="similarity">
    <text evidence="2 10">Belongs to the TonB family.</text>
</comment>
<proteinExistence type="inferred from homology"/>
<keyword evidence="10" id="KW-0735">Signal-anchor</keyword>
<evidence type="ECO:0000256" key="1">
    <source>
        <dbReference type="ARBA" id="ARBA00004383"/>
    </source>
</evidence>
<organism evidence="13 14">
    <name type="scientific">Ponticaulis profundi</name>
    <dbReference type="NCBI Taxonomy" id="2665222"/>
    <lineage>
        <taxon>Bacteria</taxon>
        <taxon>Pseudomonadati</taxon>
        <taxon>Pseudomonadota</taxon>
        <taxon>Alphaproteobacteria</taxon>
        <taxon>Hyphomonadales</taxon>
        <taxon>Hyphomonadaceae</taxon>
        <taxon>Ponticaulis</taxon>
    </lineage>
</organism>
<evidence type="ECO:0000313" key="13">
    <source>
        <dbReference type="EMBL" id="MFC6199292.1"/>
    </source>
</evidence>
<dbReference type="PROSITE" id="PS52015">
    <property type="entry name" value="TONB_CTD"/>
    <property type="match status" value="1"/>
</dbReference>
<keyword evidence="9" id="KW-0472">Membrane</keyword>
<evidence type="ECO:0000256" key="3">
    <source>
        <dbReference type="ARBA" id="ARBA00022448"/>
    </source>
</evidence>
<comment type="caution">
    <text evidence="13">The sequence shown here is derived from an EMBL/GenBank/DDBJ whole genome shotgun (WGS) entry which is preliminary data.</text>
</comment>
<dbReference type="PRINTS" id="PR01374">
    <property type="entry name" value="TONBPROTEIN"/>
</dbReference>
<feature type="domain" description="TonB C-terminal" evidence="12">
    <location>
        <begin position="24"/>
        <end position="108"/>
    </location>
</feature>
<dbReference type="EMBL" id="JBHSSW010000028">
    <property type="protein sequence ID" value="MFC6199292.1"/>
    <property type="molecule type" value="Genomic_DNA"/>
</dbReference>
<dbReference type="Gene3D" id="3.30.2420.10">
    <property type="entry name" value="TonB"/>
    <property type="match status" value="1"/>
</dbReference>
<feature type="signal peptide" evidence="11">
    <location>
        <begin position="1"/>
        <end position="26"/>
    </location>
</feature>
<dbReference type="NCBIfam" id="TIGR01352">
    <property type="entry name" value="tonB_Cterm"/>
    <property type="match status" value="1"/>
</dbReference>
<dbReference type="InterPro" id="IPR006260">
    <property type="entry name" value="TonB/TolA_C"/>
</dbReference>
<name>A0ABW1SCI9_9PROT</name>
<comment type="subcellular location">
    <subcellularLocation>
        <location evidence="1 10">Cell inner membrane</location>
        <topology evidence="1 10">Single-pass membrane protein</topology>
        <orientation evidence="1 10">Periplasmic side</orientation>
    </subcellularLocation>
</comment>
<comment type="function">
    <text evidence="10">Interacts with outer membrane receptor proteins that carry out high-affinity binding and energy dependent uptake into the periplasmic space of specific substrates. It could act to transduce energy from the cytoplasmic membrane to specific energy-requiring processes in the outer membrane, resulting in the release into the periplasm of ligands bound by these outer membrane proteins.</text>
</comment>
<keyword evidence="6" id="KW-0812">Transmembrane</keyword>
<dbReference type="InterPro" id="IPR003538">
    <property type="entry name" value="TonB"/>
</dbReference>
<keyword evidence="14" id="KW-1185">Reference proteome</keyword>
<evidence type="ECO:0000256" key="5">
    <source>
        <dbReference type="ARBA" id="ARBA00022519"/>
    </source>
</evidence>
<keyword evidence="4 10" id="KW-1003">Cell membrane</keyword>
<keyword evidence="7 10" id="KW-0653">Protein transport</keyword>
<sequence>MTFKKVLLAAATAISTLGMGTLPAMAEGPVLVKQVPPEYPRGAERRNLEGTVDLGFEVDADGKVTNVEVVGASMPGVFDSAAVKALEQWKFEAGQPGPGEITIVFKLG</sequence>
<evidence type="ECO:0000259" key="12">
    <source>
        <dbReference type="PROSITE" id="PS52015"/>
    </source>
</evidence>
<dbReference type="PANTHER" id="PTHR33446:SF2">
    <property type="entry name" value="PROTEIN TONB"/>
    <property type="match status" value="1"/>
</dbReference>
<gene>
    <name evidence="13" type="ORF">ACFQDM_14490</name>
</gene>
<keyword evidence="5 10" id="KW-0997">Cell inner membrane</keyword>
<keyword evidence="11" id="KW-0732">Signal</keyword>
<reference evidence="14" key="1">
    <citation type="journal article" date="2019" name="Int. J. Syst. Evol. Microbiol.">
        <title>The Global Catalogue of Microorganisms (GCM) 10K type strain sequencing project: providing services to taxonomists for standard genome sequencing and annotation.</title>
        <authorList>
            <consortium name="The Broad Institute Genomics Platform"/>
            <consortium name="The Broad Institute Genome Sequencing Center for Infectious Disease"/>
            <person name="Wu L."/>
            <person name="Ma J."/>
        </authorList>
    </citation>
    <scope>NUCLEOTIDE SEQUENCE [LARGE SCALE GENOMIC DNA]</scope>
    <source>
        <strain evidence="14">CGMCC-1.15741</strain>
    </source>
</reference>
<accession>A0ABW1SCI9</accession>
<evidence type="ECO:0000256" key="9">
    <source>
        <dbReference type="ARBA" id="ARBA00023136"/>
    </source>
</evidence>
<dbReference type="SUPFAM" id="SSF74653">
    <property type="entry name" value="TolA/TonB C-terminal domain"/>
    <property type="match status" value="1"/>
</dbReference>
<evidence type="ECO:0000256" key="6">
    <source>
        <dbReference type="ARBA" id="ARBA00022692"/>
    </source>
</evidence>
<dbReference type="InterPro" id="IPR051045">
    <property type="entry name" value="TonB-dependent_transducer"/>
</dbReference>
<evidence type="ECO:0000256" key="10">
    <source>
        <dbReference type="RuleBase" id="RU362123"/>
    </source>
</evidence>
<dbReference type="RefSeq" id="WP_377380219.1">
    <property type="nucleotide sequence ID" value="NZ_JBHSSW010000028.1"/>
</dbReference>
<feature type="chain" id="PRO_5046911354" description="Protein TonB" evidence="11">
    <location>
        <begin position="27"/>
        <end position="108"/>
    </location>
</feature>